<sequence>MGRNQVVLRNPRKNRIVVLEELNFVWDEPELEEIAELWTQGFSIMYISNKFERDPDEVILALVHLGRTDRITRRKGGFLLGL</sequence>
<evidence type="ECO:0000313" key="2">
    <source>
        <dbReference type="Proteomes" id="UP000681027"/>
    </source>
</evidence>
<name>A0ABS5NWF5_9BACI</name>
<proteinExistence type="predicted"/>
<dbReference type="EMBL" id="JAGYPM010000003">
    <property type="protein sequence ID" value="MBS4191774.1"/>
    <property type="molecule type" value="Genomic_DNA"/>
</dbReference>
<dbReference type="Proteomes" id="UP000681027">
    <property type="component" value="Unassembled WGS sequence"/>
</dbReference>
<organism evidence="1 2">
    <name type="scientific">Cytobacillus citreus</name>
    <dbReference type="NCBI Taxonomy" id="2833586"/>
    <lineage>
        <taxon>Bacteria</taxon>
        <taxon>Bacillati</taxon>
        <taxon>Bacillota</taxon>
        <taxon>Bacilli</taxon>
        <taxon>Bacillales</taxon>
        <taxon>Bacillaceae</taxon>
        <taxon>Cytobacillus</taxon>
    </lineage>
</organism>
<reference evidence="1 2" key="1">
    <citation type="submission" date="2021-05" db="EMBL/GenBank/DDBJ databases">
        <title>Novel Bacillus species.</title>
        <authorList>
            <person name="Liu G."/>
        </authorList>
    </citation>
    <scope>NUCLEOTIDE SEQUENCE [LARGE SCALE GENOMIC DNA]</scope>
    <source>
        <strain evidence="1 2">FJAT-49705</strain>
    </source>
</reference>
<dbReference type="RefSeq" id="WP_213103182.1">
    <property type="nucleotide sequence ID" value="NZ_JAGYPM010000003.1"/>
</dbReference>
<evidence type="ECO:0000313" key="1">
    <source>
        <dbReference type="EMBL" id="MBS4191774.1"/>
    </source>
</evidence>
<protein>
    <submittedName>
        <fullName evidence="1">Uncharacterized protein</fullName>
    </submittedName>
</protein>
<keyword evidence="2" id="KW-1185">Reference proteome</keyword>
<accession>A0ABS5NWF5</accession>
<comment type="caution">
    <text evidence="1">The sequence shown here is derived from an EMBL/GenBank/DDBJ whole genome shotgun (WGS) entry which is preliminary data.</text>
</comment>
<gene>
    <name evidence="1" type="ORF">KHA94_16410</name>
</gene>